<protein>
    <submittedName>
        <fullName evidence="1">Uncharacterized protein</fullName>
    </submittedName>
</protein>
<dbReference type="Proteomes" id="UP000564806">
    <property type="component" value="Unassembled WGS sequence"/>
</dbReference>
<gene>
    <name evidence="1" type="ORF">HPT30_21435</name>
</gene>
<comment type="caution">
    <text evidence="1">The sequence shown here is derived from an EMBL/GenBank/DDBJ whole genome shotgun (WGS) entry which is preliminary data.</text>
</comment>
<sequence length="98" mass="11194">MRTRIVDDATTYGKAISSQQEALDSEKEALAALMSALADEVSHFTNVRRRRTEVETAEIILYNDSLLRTVDSFCLMSWMMLRKEQSLHQVKALEEVLS</sequence>
<name>A0A850EPN1_9BACL</name>
<dbReference type="RefSeq" id="WP_175373343.1">
    <property type="nucleotide sequence ID" value="NZ_JABWCS010000216.1"/>
</dbReference>
<organism evidence="1 2">
    <name type="scientific">Paenibacillus agri</name>
    <dbReference type="NCBI Taxonomy" id="2744309"/>
    <lineage>
        <taxon>Bacteria</taxon>
        <taxon>Bacillati</taxon>
        <taxon>Bacillota</taxon>
        <taxon>Bacilli</taxon>
        <taxon>Bacillales</taxon>
        <taxon>Paenibacillaceae</taxon>
        <taxon>Paenibacillus</taxon>
    </lineage>
</organism>
<accession>A0A850EPN1</accession>
<dbReference type="Pfam" id="PF26595">
    <property type="entry name" value="A_ENA"/>
    <property type="match status" value="1"/>
</dbReference>
<evidence type="ECO:0000313" key="2">
    <source>
        <dbReference type="Proteomes" id="UP000564806"/>
    </source>
</evidence>
<dbReference type="InterPro" id="IPR058705">
    <property type="entry name" value="A_ENA"/>
</dbReference>
<evidence type="ECO:0000313" key="1">
    <source>
        <dbReference type="EMBL" id="NUU62915.1"/>
    </source>
</evidence>
<dbReference type="EMBL" id="JABWCS010000216">
    <property type="protein sequence ID" value="NUU62915.1"/>
    <property type="molecule type" value="Genomic_DNA"/>
</dbReference>
<proteinExistence type="predicted"/>
<dbReference type="AlphaFoldDB" id="A0A850EPN1"/>
<keyword evidence="2" id="KW-1185">Reference proteome</keyword>
<reference evidence="1" key="1">
    <citation type="submission" date="2020-06" db="EMBL/GenBank/DDBJ databases">
        <title>Paenibacillus sp. nov., isolated from soil.</title>
        <authorList>
            <person name="Seo Y.L."/>
        </authorList>
    </citation>
    <scope>NUCLEOTIDE SEQUENCE [LARGE SCALE GENOMIC DNA]</scope>
    <source>
        <strain evidence="1">JW14</strain>
    </source>
</reference>